<dbReference type="PANTHER" id="PTHR42991:SF1">
    <property type="entry name" value="ALDEHYDE DEHYDROGENASE"/>
    <property type="match status" value="1"/>
</dbReference>
<evidence type="ECO:0000256" key="1">
    <source>
        <dbReference type="ARBA" id="ARBA00009986"/>
    </source>
</evidence>
<keyword evidence="2" id="KW-0560">Oxidoreductase</keyword>
<dbReference type="SUPFAM" id="SSF53720">
    <property type="entry name" value="ALDH-like"/>
    <property type="match status" value="1"/>
</dbReference>
<dbReference type="Gene3D" id="3.40.309.10">
    <property type="entry name" value="Aldehyde Dehydrogenase, Chain A, domain 2"/>
    <property type="match status" value="1"/>
</dbReference>
<dbReference type="PANTHER" id="PTHR42991">
    <property type="entry name" value="ALDEHYDE DEHYDROGENASE"/>
    <property type="match status" value="1"/>
</dbReference>
<organism evidence="4 5">
    <name type="scientific">Nakamurella endophytica</name>
    <dbReference type="NCBI Taxonomy" id="1748367"/>
    <lineage>
        <taxon>Bacteria</taxon>
        <taxon>Bacillati</taxon>
        <taxon>Actinomycetota</taxon>
        <taxon>Actinomycetes</taxon>
        <taxon>Nakamurellales</taxon>
        <taxon>Nakamurellaceae</taxon>
        <taxon>Nakamurella</taxon>
    </lineage>
</organism>
<gene>
    <name evidence="4" type="ORF">GCM10011594_11760</name>
</gene>
<evidence type="ECO:0000259" key="3">
    <source>
        <dbReference type="Pfam" id="PF00171"/>
    </source>
</evidence>
<reference evidence="4" key="1">
    <citation type="journal article" date="2014" name="Int. J. Syst. Evol. Microbiol.">
        <title>Complete genome sequence of Corynebacterium casei LMG S-19264T (=DSM 44701T), isolated from a smear-ripened cheese.</title>
        <authorList>
            <consortium name="US DOE Joint Genome Institute (JGI-PGF)"/>
            <person name="Walter F."/>
            <person name="Albersmeier A."/>
            <person name="Kalinowski J."/>
            <person name="Ruckert C."/>
        </authorList>
    </citation>
    <scope>NUCLEOTIDE SEQUENCE</scope>
    <source>
        <strain evidence="4">CGMCC 4.7308</strain>
    </source>
</reference>
<evidence type="ECO:0000313" key="5">
    <source>
        <dbReference type="Proteomes" id="UP000655208"/>
    </source>
</evidence>
<dbReference type="InterPro" id="IPR016163">
    <property type="entry name" value="Ald_DH_C"/>
</dbReference>
<dbReference type="InterPro" id="IPR016161">
    <property type="entry name" value="Ald_DH/histidinol_DH"/>
</dbReference>
<reference evidence="4" key="2">
    <citation type="submission" date="2020-09" db="EMBL/GenBank/DDBJ databases">
        <authorList>
            <person name="Sun Q."/>
            <person name="Zhou Y."/>
        </authorList>
    </citation>
    <scope>NUCLEOTIDE SEQUENCE</scope>
    <source>
        <strain evidence="4">CGMCC 4.7308</strain>
    </source>
</reference>
<proteinExistence type="inferred from homology"/>
<dbReference type="Proteomes" id="UP000655208">
    <property type="component" value="Unassembled WGS sequence"/>
</dbReference>
<dbReference type="AlphaFoldDB" id="A0A917WDR4"/>
<dbReference type="InterPro" id="IPR016162">
    <property type="entry name" value="Ald_DH_N"/>
</dbReference>
<dbReference type="InterPro" id="IPR051020">
    <property type="entry name" value="ALDH-related_metabolic_enz"/>
</dbReference>
<sequence length="494" mass="51224">MTAPWVDPGPPTVPPALQVPADRLPVGPDGVAVAGSAPVRFPYDGSTVAAAPVGDAALATLAVDHAVAARPAGAATTAGIRRAVLTDVADWMRQHGPALVDLLVAETGKPRVDCQVEVTRTILTWSLAAEEPARPLGETIPVDLLPGADGMTAFWTRRPAGVVVGIAGFNYPLLLASHKLAPAVAAGCPVIVKPAPTTPLATLALVEAVRDALRRHGRPVTLAQAVTGDTAVGVALTTDERVAVVSFTGSAGVGHAIARAAAPRKVLLELGSNASLLVADDADLDAAADAVLRGGFYASGQACISVQRVIAARTVAAELAERVRRRLPEVRVGDPRDPATRVSTLIDDAATRRVRSWVDDALAAGATVAAGRHGADGPLEPLILADVPSGVAVWDEEVFGPVVCLRTVDTFEEGLELANRTRYGLHASVFTRSLARAYRAIDELEVGGVIVNEVPGFRSDAMPYGGVKDSGIGREGPHWAVQEFTVTRTAVIRP</sequence>
<accession>A0A917WDR4</accession>
<protein>
    <submittedName>
        <fullName evidence="4">Aldehyde dehydrogenase</fullName>
    </submittedName>
</protein>
<evidence type="ECO:0000313" key="4">
    <source>
        <dbReference type="EMBL" id="GGL93541.1"/>
    </source>
</evidence>
<name>A0A917WDR4_9ACTN</name>
<dbReference type="RefSeq" id="WP_188940550.1">
    <property type="nucleotide sequence ID" value="NZ_BMNA01000002.1"/>
</dbReference>
<dbReference type="EMBL" id="BMNA01000002">
    <property type="protein sequence ID" value="GGL93541.1"/>
    <property type="molecule type" value="Genomic_DNA"/>
</dbReference>
<comment type="similarity">
    <text evidence="1">Belongs to the aldehyde dehydrogenase family.</text>
</comment>
<comment type="caution">
    <text evidence="4">The sequence shown here is derived from an EMBL/GenBank/DDBJ whole genome shotgun (WGS) entry which is preliminary data.</text>
</comment>
<dbReference type="GO" id="GO:0008911">
    <property type="term" value="F:lactaldehyde dehydrogenase (NAD+) activity"/>
    <property type="evidence" value="ECO:0007669"/>
    <property type="project" value="TreeGrafter"/>
</dbReference>
<dbReference type="InterPro" id="IPR015590">
    <property type="entry name" value="Aldehyde_DH_dom"/>
</dbReference>
<dbReference type="Gene3D" id="3.40.605.10">
    <property type="entry name" value="Aldehyde Dehydrogenase, Chain A, domain 1"/>
    <property type="match status" value="1"/>
</dbReference>
<dbReference type="Pfam" id="PF00171">
    <property type="entry name" value="Aldedh"/>
    <property type="match status" value="1"/>
</dbReference>
<keyword evidence="5" id="KW-1185">Reference proteome</keyword>
<feature type="domain" description="Aldehyde dehydrogenase" evidence="3">
    <location>
        <begin position="37"/>
        <end position="489"/>
    </location>
</feature>
<evidence type="ECO:0000256" key="2">
    <source>
        <dbReference type="ARBA" id="ARBA00023002"/>
    </source>
</evidence>